<evidence type="ECO:0000313" key="3">
    <source>
        <dbReference type="Proteomes" id="UP000308114"/>
    </source>
</evidence>
<dbReference type="Pfam" id="PF01477">
    <property type="entry name" value="PLAT"/>
    <property type="match status" value="1"/>
</dbReference>
<comment type="caution">
    <text evidence="2">The sequence shown here is derived from an EMBL/GenBank/DDBJ whole genome shotgun (WGS) entry which is preliminary data.</text>
</comment>
<dbReference type="SUPFAM" id="SSF49723">
    <property type="entry name" value="Lipase/lipooxygenase domain (PLAT/LH2 domain)"/>
    <property type="match status" value="1"/>
</dbReference>
<name>A0A4V5SQ46_9BACL</name>
<dbReference type="InterPro" id="IPR036392">
    <property type="entry name" value="PLAT/LH2_dom_sf"/>
</dbReference>
<gene>
    <name evidence="2" type="ORF">C1I60_13270</name>
</gene>
<dbReference type="PANTHER" id="PTHR45901">
    <property type="entry name" value="PROTEIN CBG12474"/>
    <property type="match status" value="1"/>
</dbReference>
<dbReference type="Gene3D" id="2.60.60.20">
    <property type="entry name" value="PLAT/LH2 domain"/>
    <property type="match status" value="1"/>
</dbReference>
<dbReference type="Proteomes" id="UP000308114">
    <property type="component" value="Unassembled WGS sequence"/>
</dbReference>
<reference evidence="2 3" key="1">
    <citation type="submission" date="2018-01" db="EMBL/GenBank/DDBJ databases">
        <title>Bacillales members from the olive rhizosphere are effective biological control agents against Verticillium dahliae.</title>
        <authorList>
            <person name="Gomez-Lama C."/>
            <person name="Legarda G."/>
            <person name="Ruano-Rosa D."/>
            <person name="Pizarro-Tobias P."/>
            <person name="Valverde-Corredor A."/>
            <person name="Niqui J.L."/>
            <person name="Trivino J.C."/>
            <person name="Roca A."/>
            <person name="Mercado-Blanco J."/>
        </authorList>
    </citation>
    <scope>NUCLEOTIDE SEQUENCE [LARGE SCALE GENOMIC DNA]</scope>
    <source>
        <strain evidence="2 3">PIC167</strain>
    </source>
</reference>
<dbReference type="InterPro" id="IPR052970">
    <property type="entry name" value="Inner_ear_hair_cell_LOXHD"/>
</dbReference>
<accession>A0A4V5SQ46</accession>
<organism evidence="2 3">
    <name type="scientific">Paenibacillus terrae</name>
    <dbReference type="NCBI Taxonomy" id="159743"/>
    <lineage>
        <taxon>Bacteria</taxon>
        <taxon>Bacillati</taxon>
        <taxon>Bacillota</taxon>
        <taxon>Bacilli</taxon>
        <taxon>Bacillales</taxon>
        <taxon>Paenibacillaceae</taxon>
        <taxon>Paenibacillus</taxon>
    </lineage>
</organism>
<protein>
    <recommendedName>
        <fullName evidence="1">PLAT domain-containing protein</fullName>
    </recommendedName>
</protein>
<feature type="domain" description="PLAT" evidence="1">
    <location>
        <begin position="7"/>
        <end position="127"/>
    </location>
</feature>
<evidence type="ECO:0000259" key="1">
    <source>
        <dbReference type="PROSITE" id="PS50095"/>
    </source>
</evidence>
<evidence type="ECO:0000313" key="2">
    <source>
        <dbReference type="EMBL" id="TKH44291.1"/>
    </source>
</evidence>
<dbReference type="PANTHER" id="PTHR45901:SF3">
    <property type="entry name" value="LIPOXYGENASE HOMOLOGY DOMAIN-CONTAINING PROTEIN 1"/>
    <property type="match status" value="1"/>
</dbReference>
<sequence length="153" mass="17899">MCFNMSHNYYATIYTSNVNNAGTDDDVYIQLIGTQGTEGDWYLDYDTNNDFEQGYIDTYILEAQKYIGPIKEILLYVKPTNKKSPDWRVDFIDIFTIYNGELSSQRFNVNTWIKSSDDNENYYLIDQYSTKSNNKTKVSSTTKVNKYGHGYKR</sequence>
<proteinExistence type="predicted"/>
<dbReference type="PROSITE" id="PS50095">
    <property type="entry name" value="PLAT"/>
    <property type="match status" value="1"/>
</dbReference>
<dbReference type="AlphaFoldDB" id="A0A4V5SQ46"/>
<dbReference type="EMBL" id="PNXQ01000012">
    <property type="protein sequence ID" value="TKH44291.1"/>
    <property type="molecule type" value="Genomic_DNA"/>
</dbReference>
<dbReference type="InterPro" id="IPR001024">
    <property type="entry name" value="PLAT/LH2_dom"/>
</dbReference>